<dbReference type="PROSITE" id="PS51319">
    <property type="entry name" value="TFIIS_N"/>
    <property type="match status" value="1"/>
</dbReference>
<evidence type="ECO:0000259" key="2">
    <source>
        <dbReference type="PROSITE" id="PS51319"/>
    </source>
</evidence>
<dbReference type="InterPro" id="IPR035441">
    <property type="entry name" value="TFIIS/LEDGF_dom_sf"/>
</dbReference>
<dbReference type="GO" id="GO:0005634">
    <property type="term" value="C:nucleus"/>
    <property type="evidence" value="ECO:0007669"/>
    <property type="project" value="UniProtKB-SubCell"/>
</dbReference>
<proteinExistence type="predicted"/>
<dbReference type="AlphaFoldDB" id="A0A812KL28"/>
<feature type="domain" description="TFIIS N-terminal" evidence="2">
    <location>
        <begin position="28"/>
        <end position="101"/>
    </location>
</feature>
<evidence type="ECO:0000313" key="3">
    <source>
        <dbReference type="EMBL" id="CAE7231589.1"/>
    </source>
</evidence>
<reference evidence="3" key="1">
    <citation type="submission" date="2021-02" db="EMBL/GenBank/DDBJ databases">
        <authorList>
            <person name="Dougan E. K."/>
            <person name="Rhodes N."/>
            <person name="Thang M."/>
            <person name="Chan C."/>
        </authorList>
    </citation>
    <scope>NUCLEOTIDE SEQUENCE</scope>
</reference>
<dbReference type="InterPro" id="IPR017923">
    <property type="entry name" value="TFIIS_N"/>
</dbReference>
<dbReference type="Proteomes" id="UP000601435">
    <property type="component" value="Unassembled WGS sequence"/>
</dbReference>
<evidence type="ECO:0000256" key="1">
    <source>
        <dbReference type="PROSITE-ProRule" id="PRU00649"/>
    </source>
</evidence>
<dbReference type="EMBL" id="CAJNJA010007993">
    <property type="protein sequence ID" value="CAE7231589.1"/>
    <property type="molecule type" value="Genomic_DNA"/>
</dbReference>
<keyword evidence="4" id="KW-1185">Reference proteome</keyword>
<accession>A0A812KL28</accession>
<organism evidence="3 4">
    <name type="scientific">Symbiodinium necroappetens</name>
    <dbReference type="NCBI Taxonomy" id="1628268"/>
    <lineage>
        <taxon>Eukaryota</taxon>
        <taxon>Sar</taxon>
        <taxon>Alveolata</taxon>
        <taxon>Dinophyceae</taxon>
        <taxon>Suessiales</taxon>
        <taxon>Symbiodiniaceae</taxon>
        <taxon>Symbiodinium</taxon>
    </lineage>
</organism>
<gene>
    <name evidence="3" type="ORF">SNEC2469_LOCUS3614</name>
</gene>
<dbReference type="OrthoDB" id="422992at2759"/>
<evidence type="ECO:0000313" key="4">
    <source>
        <dbReference type="Proteomes" id="UP000601435"/>
    </source>
</evidence>
<name>A0A812KL28_9DINO</name>
<dbReference type="SUPFAM" id="SSF47676">
    <property type="entry name" value="Conserved domain common to transcription factors TFIIS, elongin A, CRSP70"/>
    <property type="match status" value="1"/>
</dbReference>
<sequence length="318" mass="35426">MGLPPPGPELHAGLFRDRTIREVEIALEQLHTFEEDYSSEDGRKCALEVLEKMADYVVDRVVLERTEVGKAVRKLAKVRDREIAARAQQLVREWKENLEFRDVAVKGFGEKGGLQKRLCKELEEGLFNHCCPLGLLVGEEKKSYLRHYKRLCTHLRARGSDSLVEKLAKNQFSALQVAALPDSTLQTAEKREAQQKAEEIALKEAVLTPEEPPLAAITEDYTCPRCSSHRCCRNEVQTGWHNDHQDPTIIVTCLNCTSTLTTLAGLLDLYSCLCSASISSTRFSLSVAVGELASCAWLVSLSCGDKDEPRRAQVEGVG</sequence>
<dbReference type="Gene3D" id="1.20.930.10">
    <property type="entry name" value="Conserved domain common to transcription factors TFIIS, elongin A, CRSP70"/>
    <property type="match status" value="1"/>
</dbReference>
<protein>
    <recommendedName>
        <fullName evidence="2">TFIIS N-terminal domain-containing protein</fullName>
    </recommendedName>
</protein>
<keyword evidence="1" id="KW-0539">Nucleus</keyword>
<dbReference type="Pfam" id="PF08711">
    <property type="entry name" value="Med26"/>
    <property type="match status" value="1"/>
</dbReference>
<comment type="subcellular location">
    <subcellularLocation>
        <location evidence="1">Nucleus</location>
    </subcellularLocation>
</comment>
<comment type="caution">
    <text evidence="3">The sequence shown here is derived from an EMBL/GenBank/DDBJ whole genome shotgun (WGS) entry which is preliminary data.</text>
</comment>